<proteinExistence type="inferred from homology"/>
<dbReference type="EC" id="1.1.1.267" evidence="9"/>
<feature type="domain" description="DXP reductoisomerase C-terminal" evidence="12">
    <location>
        <begin position="257"/>
        <end position="373"/>
    </location>
</feature>
<dbReference type="FunFam" id="3.40.50.720:FF:000045">
    <property type="entry name" value="1-deoxy-D-xylulose 5-phosphate reductoisomerase"/>
    <property type="match status" value="1"/>
</dbReference>
<keyword evidence="9" id="KW-0460">Magnesium</keyword>
<dbReference type="HAMAP" id="MF_00183">
    <property type="entry name" value="DXP_reductoisom"/>
    <property type="match status" value="1"/>
</dbReference>
<reference evidence="13" key="2">
    <citation type="journal article" date="2021" name="PeerJ">
        <title>Extensive microbial diversity within the chicken gut microbiome revealed by metagenomics and culture.</title>
        <authorList>
            <person name="Gilroy R."/>
            <person name="Ravi A."/>
            <person name="Getino M."/>
            <person name="Pursley I."/>
            <person name="Horton D.L."/>
            <person name="Alikhan N.F."/>
            <person name="Baker D."/>
            <person name="Gharbi K."/>
            <person name="Hall N."/>
            <person name="Watson M."/>
            <person name="Adriaenssens E.M."/>
            <person name="Foster-Nyarko E."/>
            <person name="Jarju S."/>
            <person name="Secka A."/>
            <person name="Antonio M."/>
            <person name="Oren A."/>
            <person name="Chaudhuri R.R."/>
            <person name="La Ragione R."/>
            <person name="Hildebrand F."/>
            <person name="Pallen M.J."/>
        </authorList>
    </citation>
    <scope>NUCLEOTIDE SEQUENCE</scope>
    <source>
        <strain evidence="13">CHK195-12923</strain>
    </source>
</reference>
<dbReference type="GO" id="GO:0051484">
    <property type="term" value="P:isopentenyl diphosphate biosynthetic process, methylerythritol 4-phosphate pathway involved in terpenoid biosynthetic process"/>
    <property type="evidence" value="ECO:0007669"/>
    <property type="project" value="TreeGrafter"/>
</dbReference>
<evidence type="ECO:0000256" key="9">
    <source>
        <dbReference type="HAMAP-Rule" id="MF_00183"/>
    </source>
</evidence>
<dbReference type="Pfam" id="PF02670">
    <property type="entry name" value="DXP_reductoisom"/>
    <property type="match status" value="1"/>
</dbReference>
<feature type="binding site" evidence="9">
    <location>
        <position position="148"/>
    </location>
    <ligand>
        <name>1-deoxy-D-xylulose 5-phosphate</name>
        <dbReference type="ChEBI" id="CHEBI:57792"/>
    </ligand>
</feature>
<feature type="binding site" evidence="9">
    <location>
        <position position="213"/>
    </location>
    <ligand>
        <name>1-deoxy-D-xylulose 5-phosphate</name>
        <dbReference type="ChEBI" id="CHEBI:57792"/>
    </ligand>
</feature>
<dbReference type="GO" id="GO:0030604">
    <property type="term" value="F:1-deoxy-D-xylulose-5-phosphate reductoisomerase activity"/>
    <property type="evidence" value="ECO:0007669"/>
    <property type="project" value="UniProtKB-UniRule"/>
</dbReference>
<keyword evidence="7 9" id="KW-0414">Isoprene biosynthesis</keyword>
<dbReference type="Pfam" id="PF08436">
    <property type="entry name" value="DXP_redisom_C"/>
    <property type="match status" value="1"/>
</dbReference>
<evidence type="ECO:0000256" key="1">
    <source>
        <dbReference type="ARBA" id="ARBA00005094"/>
    </source>
</evidence>
<dbReference type="InterPro" id="IPR036169">
    <property type="entry name" value="DXPR_C_sf"/>
</dbReference>
<keyword evidence="4 9" id="KW-0521">NADP</keyword>
<feature type="binding site" evidence="9">
    <location>
        <position position="11"/>
    </location>
    <ligand>
        <name>NADPH</name>
        <dbReference type="ChEBI" id="CHEBI:57783"/>
    </ligand>
</feature>
<evidence type="ECO:0000256" key="2">
    <source>
        <dbReference type="ARBA" id="ARBA00006825"/>
    </source>
</evidence>
<keyword evidence="6 9" id="KW-0464">Manganese</keyword>
<comment type="similarity">
    <text evidence="2 9">Belongs to the DXR family.</text>
</comment>
<dbReference type="NCBIfam" id="TIGR00243">
    <property type="entry name" value="Dxr"/>
    <property type="match status" value="1"/>
</dbReference>
<dbReference type="AlphaFoldDB" id="A0A9D1MK58"/>
<organism evidence="13 14">
    <name type="scientific">Candidatus Coproplasma excrementigallinarum</name>
    <dbReference type="NCBI Taxonomy" id="2840747"/>
    <lineage>
        <taxon>Bacteria</taxon>
        <taxon>Bacillati</taxon>
        <taxon>Bacillota</taxon>
        <taxon>Clostridia</taxon>
        <taxon>Eubacteriales</taxon>
        <taxon>Candidatus Coproplasma</taxon>
    </lineage>
</organism>
<dbReference type="PANTHER" id="PTHR30525:SF0">
    <property type="entry name" value="1-DEOXY-D-XYLULOSE 5-PHOSPHATE REDUCTOISOMERASE, CHLOROPLASTIC"/>
    <property type="match status" value="1"/>
</dbReference>
<reference evidence="13" key="1">
    <citation type="submission" date="2020-10" db="EMBL/GenBank/DDBJ databases">
        <authorList>
            <person name="Gilroy R."/>
        </authorList>
    </citation>
    <scope>NUCLEOTIDE SEQUENCE</scope>
    <source>
        <strain evidence="13">CHK195-12923</strain>
    </source>
</reference>
<feature type="binding site" evidence="9">
    <location>
        <position position="148"/>
    </location>
    <ligand>
        <name>Mn(2+)</name>
        <dbReference type="ChEBI" id="CHEBI:29035"/>
    </ligand>
</feature>
<keyword evidence="3 9" id="KW-0479">Metal-binding</keyword>
<evidence type="ECO:0000313" key="13">
    <source>
        <dbReference type="EMBL" id="HIU61606.1"/>
    </source>
</evidence>
<comment type="catalytic activity">
    <reaction evidence="8">
        <text>2-C-methyl-D-erythritol 4-phosphate + NADP(+) = 1-deoxy-D-xylulose 5-phosphate + NADPH + H(+)</text>
        <dbReference type="Rhea" id="RHEA:13717"/>
        <dbReference type="ChEBI" id="CHEBI:15378"/>
        <dbReference type="ChEBI" id="CHEBI:57783"/>
        <dbReference type="ChEBI" id="CHEBI:57792"/>
        <dbReference type="ChEBI" id="CHEBI:58262"/>
        <dbReference type="ChEBI" id="CHEBI:58349"/>
        <dbReference type="EC" id="1.1.1.267"/>
    </reaction>
    <physiologicalReaction direction="right-to-left" evidence="8">
        <dbReference type="Rhea" id="RHEA:13719"/>
    </physiologicalReaction>
</comment>
<feature type="domain" description="1-deoxy-D-xylulose 5-phosphate reductoisomerase N-terminal" evidence="10">
    <location>
        <begin position="4"/>
        <end position="128"/>
    </location>
</feature>
<feature type="binding site" evidence="9">
    <location>
        <position position="13"/>
    </location>
    <ligand>
        <name>NADPH</name>
        <dbReference type="ChEBI" id="CHEBI:57783"/>
    </ligand>
</feature>
<gene>
    <name evidence="9" type="primary">dxr</name>
    <name evidence="13" type="ORF">IAB69_03045</name>
</gene>
<evidence type="ECO:0000259" key="12">
    <source>
        <dbReference type="Pfam" id="PF13288"/>
    </source>
</evidence>
<dbReference type="InterPro" id="IPR003821">
    <property type="entry name" value="DXP_reductoisomerase"/>
</dbReference>
<dbReference type="GO" id="GO:0070402">
    <property type="term" value="F:NADPH binding"/>
    <property type="evidence" value="ECO:0007669"/>
    <property type="project" value="InterPro"/>
</dbReference>
<dbReference type="PIRSF" id="PIRSF006205">
    <property type="entry name" value="Dxp_reductismrs"/>
    <property type="match status" value="1"/>
</dbReference>
<feature type="binding site" evidence="9">
    <location>
        <position position="12"/>
    </location>
    <ligand>
        <name>NADPH</name>
        <dbReference type="ChEBI" id="CHEBI:57783"/>
    </ligand>
</feature>
<feature type="binding site" evidence="9">
    <location>
        <position position="172"/>
    </location>
    <ligand>
        <name>1-deoxy-D-xylulose 5-phosphate</name>
        <dbReference type="ChEBI" id="CHEBI:57792"/>
    </ligand>
</feature>
<dbReference type="Pfam" id="PF13288">
    <property type="entry name" value="DXPR_C"/>
    <property type="match status" value="1"/>
</dbReference>
<feature type="binding site" evidence="9">
    <location>
        <position position="214"/>
    </location>
    <ligand>
        <name>1-deoxy-D-xylulose 5-phosphate</name>
        <dbReference type="ChEBI" id="CHEBI:57792"/>
    </ligand>
</feature>
<keyword evidence="5 9" id="KW-0560">Oxidoreductase</keyword>
<dbReference type="InterPro" id="IPR013644">
    <property type="entry name" value="DXP_reductoisomerase_C"/>
</dbReference>
<comment type="caution">
    <text evidence="9">Lacks conserved residue(s) required for the propagation of feature annotation.</text>
</comment>
<dbReference type="SUPFAM" id="SSF69055">
    <property type="entry name" value="1-deoxy-D-xylulose-5-phosphate reductoisomerase, C-terminal domain"/>
    <property type="match status" value="1"/>
</dbReference>
<evidence type="ECO:0000256" key="7">
    <source>
        <dbReference type="ARBA" id="ARBA00023229"/>
    </source>
</evidence>
<dbReference type="SUPFAM" id="SSF51735">
    <property type="entry name" value="NAD(P)-binding Rossmann-fold domains"/>
    <property type="match status" value="1"/>
</dbReference>
<feature type="binding site" evidence="9">
    <location>
        <position position="208"/>
    </location>
    <ligand>
        <name>1-deoxy-D-xylulose 5-phosphate</name>
        <dbReference type="ChEBI" id="CHEBI:57792"/>
    </ligand>
</feature>
<feature type="domain" description="1-deoxy-D-xylulose 5-phosphate reductoisomerase C-terminal" evidence="11">
    <location>
        <begin position="142"/>
        <end position="225"/>
    </location>
</feature>
<feature type="binding site" evidence="9">
    <location>
        <position position="201"/>
    </location>
    <ligand>
        <name>NADPH</name>
        <dbReference type="ChEBI" id="CHEBI:57783"/>
    </ligand>
</feature>
<dbReference type="Gene3D" id="1.10.1740.10">
    <property type="match status" value="1"/>
</dbReference>
<accession>A0A9D1MK58</accession>
<dbReference type="InterPro" id="IPR036291">
    <property type="entry name" value="NAD(P)-bd_dom_sf"/>
</dbReference>
<comment type="caution">
    <text evidence="13">The sequence shown here is derived from an EMBL/GenBank/DDBJ whole genome shotgun (WGS) entry which is preliminary data.</text>
</comment>
<evidence type="ECO:0000256" key="4">
    <source>
        <dbReference type="ARBA" id="ARBA00022857"/>
    </source>
</evidence>
<evidence type="ECO:0000256" key="8">
    <source>
        <dbReference type="ARBA" id="ARBA00048543"/>
    </source>
</evidence>
<dbReference type="EMBL" id="DVNE01000028">
    <property type="protein sequence ID" value="HIU61606.1"/>
    <property type="molecule type" value="Genomic_DNA"/>
</dbReference>
<evidence type="ECO:0000256" key="3">
    <source>
        <dbReference type="ARBA" id="ARBA00022723"/>
    </source>
</evidence>
<feature type="binding site" evidence="9">
    <location>
        <position position="217"/>
    </location>
    <ligand>
        <name>Mn(2+)</name>
        <dbReference type="ChEBI" id="CHEBI:29035"/>
    </ligand>
</feature>
<dbReference type="PANTHER" id="PTHR30525">
    <property type="entry name" value="1-DEOXY-D-XYLULOSE 5-PHOSPHATE REDUCTOISOMERASE"/>
    <property type="match status" value="1"/>
</dbReference>
<feature type="binding site" evidence="9">
    <location>
        <position position="10"/>
    </location>
    <ligand>
        <name>NADPH</name>
        <dbReference type="ChEBI" id="CHEBI:57783"/>
    </ligand>
</feature>
<name>A0A9D1MK58_9FIRM</name>
<evidence type="ECO:0000256" key="5">
    <source>
        <dbReference type="ARBA" id="ARBA00023002"/>
    </source>
</evidence>
<sequence length="385" mass="40837">MKRLSIIGSTGSIGRQAIEVALAHSEEFKVVALAAERSYKLFEEQMAVLKPRYAALADTSAASMVKEIPSGTKFFGGESEALAAASYDEADIVLVAAGGFAGLKYSLAAINAGKQLALANKETLVCGGDIVMPLCEKSGVPVLPVDSEHSAIWQCLGFNAKTPFRRLIITASGGAFRGYTADMLRGVTPQMALRHPTWNMGAKITIDSATLLNKGFEVIEAHHLFGADYGAITAVLHPQSIVHSMVEFADGAIIAQLSLPTMKLPILAALSYPGRLPMQGAELDFSKLISLEFSPLNTGSFPCFDIAVACGRAGGTLPCAMNAAGEVAVHAFLSGRLAFTDISRVIDGAVQSEKREEVRSYEQLSAVDCAARKRAQNIIQEITAK</sequence>
<feature type="binding site" evidence="9">
    <location>
        <position position="121"/>
    </location>
    <ligand>
        <name>1-deoxy-D-xylulose 5-phosphate</name>
        <dbReference type="ChEBI" id="CHEBI:57792"/>
    </ligand>
</feature>
<comment type="cofactor">
    <cofactor evidence="9">
        <name>Mg(2+)</name>
        <dbReference type="ChEBI" id="CHEBI:18420"/>
    </cofactor>
    <cofactor evidence="9">
        <name>Mn(2+)</name>
        <dbReference type="ChEBI" id="CHEBI:29035"/>
    </cofactor>
</comment>
<feature type="binding site" evidence="9">
    <location>
        <position position="37"/>
    </location>
    <ligand>
        <name>NADPH</name>
        <dbReference type="ChEBI" id="CHEBI:57783"/>
    </ligand>
</feature>
<feature type="binding site" evidence="9">
    <location>
        <position position="122"/>
    </location>
    <ligand>
        <name>NADPH</name>
        <dbReference type="ChEBI" id="CHEBI:57783"/>
    </ligand>
</feature>
<feature type="binding site" evidence="9">
    <location>
        <position position="120"/>
    </location>
    <ligand>
        <name>NADPH</name>
        <dbReference type="ChEBI" id="CHEBI:57783"/>
    </ligand>
</feature>
<evidence type="ECO:0000256" key="6">
    <source>
        <dbReference type="ARBA" id="ARBA00023211"/>
    </source>
</evidence>
<protein>
    <recommendedName>
        <fullName evidence="9">1-deoxy-D-xylulose 5-phosphate reductoisomerase</fullName>
        <shortName evidence="9">DXP reductoisomerase</shortName>
        <ecNumber evidence="9">1.1.1.267</ecNumber>
    </recommendedName>
    <alternativeName>
        <fullName evidence="9">1-deoxyxylulose-5-phosphate reductoisomerase</fullName>
    </alternativeName>
    <alternativeName>
        <fullName evidence="9">2-C-methyl-D-erythritol 4-phosphate synthase</fullName>
    </alternativeName>
</protein>
<comment type="pathway">
    <text evidence="1 9">Isoprenoid biosynthesis; isopentenyl diphosphate biosynthesis via DXP pathway; isopentenyl diphosphate from 1-deoxy-D-xylulose 5-phosphate: step 1/6.</text>
</comment>
<feature type="binding site" evidence="9">
    <location>
        <position position="146"/>
    </location>
    <ligand>
        <name>Mn(2+)</name>
        <dbReference type="ChEBI" id="CHEBI:29035"/>
    </ligand>
</feature>
<dbReference type="Proteomes" id="UP000824110">
    <property type="component" value="Unassembled WGS sequence"/>
</dbReference>
<feature type="binding site" evidence="9">
    <location>
        <position position="217"/>
    </location>
    <ligand>
        <name>1-deoxy-D-xylulose 5-phosphate</name>
        <dbReference type="ChEBI" id="CHEBI:57792"/>
    </ligand>
</feature>
<dbReference type="GO" id="GO:0030145">
    <property type="term" value="F:manganese ion binding"/>
    <property type="evidence" value="ECO:0007669"/>
    <property type="project" value="TreeGrafter"/>
</dbReference>
<dbReference type="Gene3D" id="3.40.50.720">
    <property type="entry name" value="NAD(P)-binding Rossmann-like Domain"/>
    <property type="match status" value="1"/>
</dbReference>
<feature type="binding site" evidence="9">
    <location>
        <position position="195"/>
    </location>
    <ligand>
        <name>1-deoxy-D-xylulose 5-phosphate</name>
        <dbReference type="ChEBI" id="CHEBI:57792"/>
    </ligand>
</feature>
<dbReference type="InterPro" id="IPR026877">
    <property type="entry name" value="DXPR_C"/>
</dbReference>
<feature type="binding site" evidence="9">
    <location>
        <position position="147"/>
    </location>
    <ligand>
        <name>1-deoxy-D-xylulose 5-phosphate</name>
        <dbReference type="ChEBI" id="CHEBI:57792"/>
    </ligand>
</feature>
<evidence type="ECO:0000313" key="14">
    <source>
        <dbReference type="Proteomes" id="UP000824110"/>
    </source>
</evidence>
<evidence type="ECO:0000259" key="10">
    <source>
        <dbReference type="Pfam" id="PF02670"/>
    </source>
</evidence>
<evidence type="ECO:0000259" key="11">
    <source>
        <dbReference type="Pfam" id="PF08436"/>
    </source>
</evidence>
<dbReference type="SUPFAM" id="SSF55347">
    <property type="entry name" value="Glyceraldehyde-3-phosphate dehydrogenase-like, C-terminal domain"/>
    <property type="match status" value="1"/>
</dbReference>
<comment type="function">
    <text evidence="9">Catalyzes the NADPH-dependent rearrangement and reduction of 1-deoxy-D-xylulose-5-phosphate (DXP) to 2-C-methyl-D-erythritol 4-phosphate (MEP).</text>
</comment>
<dbReference type="InterPro" id="IPR013512">
    <property type="entry name" value="DXP_reductoisomerase_N"/>
</dbReference>